<dbReference type="Proteomes" id="UP000324222">
    <property type="component" value="Unassembled WGS sequence"/>
</dbReference>
<sequence>MNEARQKGGKAVDGDIAESLGLPRFRPVLHTLHLASLLQIGQHHHHAAPLLHRHPPKVIHCCFHGPCGWMSRVGVSEVSLLWCYCSAVGVFAVRCKVGVSEVSLLWCFCGAVEMFDVGCKRGNLAKGNKND</sequence>
<evidence type="ECO:0000313" key="1">
    <source>
        <dbReference type="EMBL" id="MPC10751.1"/>
    </source>
</evidence>
<protein>
    <submittedName>
        <fullName evidence="1">Uncharacterized protein</fullName>
    </submittedName>
</protein>
<proteinExistence type="predicted"/>
<dbReference type="AlphaFoldDB" id="A0A5B7CPN1"/>
<dbReference type="EMBL" id="VSRR010000128">
    <property type="protein sequence ID" value="MPC10751.1"/>
    <property type="molecule type" value="Genomic_DNA"/>
</dbReference>
<evidence type="ECO:0000313" key="2">
    <source>
        <dbReference type="Proteomes" id="UP000324222"/>
    </source>
</evidence>
<gene>
    <name evidence="1" type="ORF">E2C01_003391</name>
</gene>
<keyword evidence="2" id="KW-1185">Reference proteome</keyword>
<accession>A0A5B7CPN1</accession>
<organism evidence="1 2">
    <name type="scientific">Portunus trituberculatus</name>
    <name type="common">Swimming crab</name>
    <name type="synonym">Neptunus trituberculatus</name>
    <dbReference type="NCBI Taxonomy" id="210409"/>
    <lineage>
        <taxon>Eukaryota</taxon>
        <taxon>Metazoa</taxon>
        <taxon>Ecdysozoa</taxon>
        <taxon>Arthropoda</taxon>
        <taxon>Crustacea</taxon>
        <taxon>Multicrustacea</taxon>
        <taxon>Malacostraca</taxon>
        <taxon>Eumalacostraca</taxon>
        <taxon>Eucarida</taxon>
        <taxon>Decapoda</taxon>
        <taxon>Pleocyemata</taxon>
        <taxon>Brachyura</taxon>
        <taxon>Eubrachyura</taxon>
        <taxon>Portunoidea</taxon>
        <taxon>Portunidae</taxon>
        <taxon>Portuninae</taxon>
        <taxon>Portunus</taxon>
    </lineage>
</organism>
<name>A0A5B7CPN1_PORTR</name>
<reference evidence="1 2" key="1">
    <citation type="submission" date="2019-05" db="EMBL/GenBank/DDBJ databases">
        <title>Another draft genome of Portunus trituberculatus and its Hox gene families provides insights of decapod evolution.</title>
        <authorList>
            <person name="Jeong J.-H."/>
            <person name="Song I."/>
            <person name="Kim S."/>
            <person name="Choi T."/>
            <person name="Kim D."/>
            <person name="Ryu S."/>
            <person name="Kim W."/>
        </authorList>
    </citation>
    <scope>NUCLEOTIDE SEQUENCE [LARGE SCALE GENOMIC DNA]</scope>
    <source>
        <tissue evidence="1">Muscle</tissue>
    </source>
</reference>
<comment type="caution">
    <text evidence="1">The sequence shown here is derived from an EMBL/GenBank/DDBJ whole genome shotgun (WGS) entry which is preliminary data.</text>
</comment>